<dbReference type="InterPro" id="IPR012675">
    <property type="entry name" value="Beta-grasp_dom_sf"/>
</dbReference>
<comment type="caution">
    <text evidence="2">The sequence shown here is derived from an EMBL/GenBank/DDBJ whole genome shotgun (WGS) entry which is preliminary data.</text>
</comment>
<evidence type="ECO:0000313" key="3">
    <source>
        <dbReference type="Proteomes" id="UP000481087"/>
    </source>
</evidence>
<feature type="domain" description="2Fe-2S ferredoxin-type" evidence="1">
    <location>
        <begin position="1"/>
        <end position="96"/>
    </location>
</feature>
<dbReference type="CDD" id="cd00207">
    <property type="entry name" value="fer2"/>
    <property type="match status" value="1"/>
</dbReference>
<dbReference type="SUPFAM" id="SSF54292">
    <property type="entry name" value="2Fe-2S ferredoxin-like"/>
    <property type="match status" value="1"/>
</dbReference>
<dbReference type="Gene3D" id="3.10.20.30">
    <property type="match status" value="1"/>
</dbReference>
<reference evidence="2 3" key="1">
    <citation type="submission" date="2019-12" db="EMBL/GenBank/DDBJ databases">
        <title>Paenibacillus sp. nov. sp. isolated from soil.</title>
        <authorList>
            <person name="Kim J."/>
            <person name="Jeong S.E."/>
            <person name="Jung H.S."/>
            <person name="Jeon C.O."/>
        </authorList>
    </citation>
    <scope>NUCLEOTIDE SEQUENCE [LARGE SCALE GENOMIC DNA]</scope>
    <source>
        <strain evidence="2 3">5J-6</strain>
    </source>
</reference>
<dbReference type="AlphaFoldDB" id="A0A6L8V520"/>
<proteinExistence type="predicted"/>
<dbReference type="RefSeq" id="WP_161408484.1">
    <property type="nucleotide sequence ID" value="NZ_WTUZ01000021.1"/>
</dbReference>
<organism evidence="2 3">
    <name type="scientific">Paenibacillus silvestris</name>
    <dbReference type="NCBI Taxonomy" id="2606219"/>
    <lineage>
        <taxon>Bacteria</taxon>
        <taxon>Bacillati</taxon>
        <taxon>Bacillota</taxon>
        <taxon>Bacilli</taxon>
        <taxon>Bacillales</taxon>
        <taxon>Paenibacillaceae</taxon>
        <taxon>Paenibacillus</taxon>
    </lineage>
</organism>
<dbReference type="Proteomes" id="UP000481087">
    <property type="component" value="Unassembled WGS sequence"/>
</dbReference>
<accession>A0A6L8V520</accession>
<gene>
    <name evidence="2" type="ORF">GQF01_19920</name>
</gene>
<dbReference type="PROSITE" id="PS51085">
    <property type="entry name" value="2FE2S_FER_2"/>
    <property type="match status" value="1"/>
</dbReference>
<dbReference type="GO" id="GO:0051536">
    <property type="term" value="F:iron-sulfur cluster binding"/>
    <property type="evidence" value="ECO:0007669"/>
    <property type="project" value="InterPro"/>
</dbReference>
<evidence type="ECO:0000259" key="1">
    <source>
        <dbReference type="PROSITE" id="PS51085"/>
    </source>
</evidence>
<sequence>MLELKTRKTQKTMEPEIGLSILDHALKNDVDWGFSCTRGTCARCRCYVAHGRELLSLPSDEEESRLEPEEIEQGYRLACQCMIKQAGTISATHKPYF</sequence>
<keyword evidence="3" id="KW-1185">Reference proteome</keyword>
<protein>
    <submittedName>
        <fullName evidence="2">2Fe-2S iron-sulfur cluster binding domain-containing protein</fullName>
    </submittedName>
</protein>
<dbReference type="InterPro" id="IPR001041">
    <property type="entry name" value="2Fe-2S_ferredoxin-type"/>
</dbReference>
<dbReference type="InterPro" id="IPR036010">
    <property type="entry name" value="2Fe-2S_ferredoxin-like_sf"/>
</dbReference>
<dbReference type="Pfam" id="PF00111">
    <property type="entry name" value="Fer2"/>
    <property type="match status" value="1"/>
</dbReference>
<dbReference type="EMBL" id="WTUZ01000021">
    <property type="protein sequence ID" value="MZQ84389.1"/>
    <property type="molecule type" value="Genomic_DNA"/>
</dbReference>
<evidence type="ECO:0000313" key="2">
    <source>
        <dbReference type="EMBL" id="MZQ84389.1"/>
    </source>
</evidence>
<name>A0A6L8V520_9BACL</name>